<dbReference type="RefSeq" id="WP_091656013.1">
    <property type="nucleotide sequence ID" value="NZ_LT594323.1"/>
</dbReference>
<name>A0A1A8Z1E8_9ACTN</name>
<feature type="transmembrane region" description="Helical" evidence="2">
    <location>
        <begin position="350"/>
        <end position="381"/>
    </location>
</feature>
<feature type="transmembrane region" description="Helical" evidence="2">
    <location>
        <begin position="489"/>
        <end position="506"/>
    </location>
</feature>
<gene>
    <name evidence="3" type="ORF">GA0070611_0277</name>
</gene>
<evidence type="ECO:0000256" key="2">
    <source>
        <dbReference type="SAM" id="Phobius"/>
    </source>
</evidence>
<keyword evidence="2" id="KW-1133">Transmembrane helix</keyword>
<reference evidence="4" key="1">
    <citation type="submission" date="2016-06" db="EMBL/GenBank/DDBJ databases">
        <authorList>
            <person name="Varghese N."/>
            <person name="Submissions Spin"/>
        </authorList>
    </citation>
    <scope>NUCLEOTIDE SEQUENCE [LARGE SCALE GENOMIC DNA]</scope>
    <source>
        <strain evidence="4">DSM 44815</strain>
    </source>
</reference>
<feature type="transmembrane region" description="Helical" evidence="2">
    <location>
        <begin position="430"/>
        <end position="452"/>
    </location>
</feature>
<keyword evidence="2" id="KW-0812">Transmembrane</keyword>
<dbReference type="STRING" id="261654.GA0070611_0277"/>
<feature type="transmembrane region" description="Helical" evidence="2">
    <location>
        <begin position="31"/>
        <end position="54"/>
    </location>
</feature>
<evidence type="ECO:0000313" key="3">
    <source>
        <dbReference type="EMBL" id="SBT37658.1"/>
    </source>
</evidence>
<keyword evidence="4" id="KW-1185">Reference proteome</keyword>
<feature type="transmembrane region" description="Helical" evidence="2">
    <location>
        <begin position="518"/>
        <end position="539"/>
    </location>
</feature>
<dbReference type="OrthoDB" id="3444687at2"/>
<dbReference type="PATRIC" id="fig|261654.4.peg.279"/>
<feature type="transmembrane region" description="Helical" evidence="2">
    <location>
        <begin position="113"/>
        <end position="130"/>
    </location>
</feature>
<proteinExistence type="predicted"/>
<dbReference type="Proteomes" id="UP000199385">
    <property type="component" value="Chromosome I"/>
</dbReference>
<feature type="transmembrane region" description="Helical" evidence="2">
    <location>
        <begin position="287"/>
        <end position="308"/>
    </location>
</feature>
<dbReference type="AlphaFoldDB" id="A0A1A8Z1E8"/>
<feature type="transmembrane region" description="Helical" evidence="2">
    <location>
        <begin position="257"/>
        <end position="275"/>
    </location>
</feature>
<feature type="transmembrane region" description="Helical" evidence="2">
    <location>
        <begin position="387"/>
        <end position="409"/>
    </location>
</feature>
<evidence type="ECO:0008006" key="5">
    <source>
        <dbReference type="Google" id="ProtNLM"/>
    </source>
</evidence>
<protein>
    <recommendedName>
        <fullName evidence="5">4-amino-4-deoxy-L-arabinose transferase</fullName>
    </recommendedName>
</protein>
<dbReference type="Pfam" id="PF19554">
    <property type="entry name" value="DUF6077"/>
    <property type="match status" value="1"/>
</dbReference>
<organism evidence="3 4">
    <name type="scientific">Micromonospora auratinigra</name>
    <dbReference type="NCBI Taxonomy" id="261654"/>
    <lineage>
        <taxon>Bacteria</taxon>
        <taxon>Bacillati</taxon>
        <taxon>Actinomycetota</taxon>
        <taxon>Actinomycetes</taxon>
        <taxon>Micromonosporales</taxon>
        <taxon>Micromonosporaceae</taxon>
        <taxon>Micromonospora</taxon>
    </lineage>
</organism>
<feature type="transmembrane region" description="Helical" evidence="2">
    <location>
        <begin position="320"/>
        <end position="338"/>
    </location>
</feature>
<feature type="transmembrane region" description="Helical" evidence="2">
    <location>
        <begin position="66"/>
        <end position="86"/>
    </location>
</feature>
<dbReference type="EMBL" id="LT594323">
    <property type="protein sequence ID" value="SBT37658.1"/>
    <property type="molecule type" value="Genomic_DNA"/>
</dbReference>
<evidence type="ECO:0000256" key="1">
    <source>
        <dbReference type="SAM" id="MobiDB-lite"/>
    </source>
</evidence>
<feature type="compositionally biased region" description="Basic and acidic residues" evidence="1">
    <location>
        <begin position="13"/>
        <end position="23"/>
    </location>
</feature>
<feature type="region of interest" description="Disordered" evidence="1">
    <location>
        <begin position="1"/>
        <end position="23"/>
    </location>
</feature>
<keyword evidence="2" id="KW-0472">Membrane</keyword>
<sequence length="690" mass="73663">MPNVDSQVMVPDGVRERSAEREPARTGRLSGLVAGLPAFLTDAAVYAFALWTVLYHAAFLFDLAPSVTFVVWLVCSVALGGLAVFLRLRRRSAAASADDDGERAAGGVLDRRWLLPTLAAAVLAAVTAGVDRVSWWVPAVAGLAAATGAVLLLRRAWLASPAGGAVTSRPGAWQSGYALVMAGLVGVASLFLARNTPDDVFYVGKSVWVAERDIVPLRDFLFTEQVAAPLSSQPPIASIEVLAGALGRVFGIHAASATWYVLLPVLAVLAVLSLWRLVQAWAPRRAALAFTVALAFLAFVCGDDAALGTFHLPRLYEGKGMFVSAVVPLMWVYLTRWFDSGSRRELARIVALSIVATGLTSTSVMILPLLVGAAGFGMLLVGRWRSALLAGVAVMTYPIGSVIVTRLTMGPMTSVIAGAQFFDAEGTYRRTLLLGLLGVICGLGLWCGPFLVRRGTPALFAAGATATMSVLLVPGVLEALSAGSGLAAVLWRVPWFVPLPALVGLLCTVDVPALPRVAALRAAVGAVLAAALVGAFAWAGTPMWDTRSFVEVHEQPTWKLPQQRQKIDFWIWQLDDRPSGLLLAPSTLMRTMPIITSEVRVVMARDGYLVDYDMQSQFAQDRLKLAAFADGKEQIAPVSELAAAMDRLDVGTVCVYNGNKRARELAPELRLEKFASRKAPGAVTCYRRTV</sequence>
<accession>A0A1A8Z1E8</accession>
<evidence type="ECO:0000313" key="4">
    <source>
        <dbReference type="Proteomes" id="UP000199385"/>
    </source>
</evidence>
<feature type="transmembrane region" description="Helical" evidence="2">
    <location>
        <begin position="175"/>
        <end position="193"/>
    </location>
</feature>
<dbReference type="InterPro" id="IPR045723">
    <property type="entry name" value="DUF6077"/>
</dbReference>
<feature type="transmembrane region" description="Helical" evidence="2">
    <location>
        <begin position="136"/>
        <end position="154"/>
    </location>
</feature>